<evidence type="ECO:0000313" key="4">
    <source>
        <dbReference type="Proteomes" id="UP000017842"/>
    </source>
</evidence>
<comment type="caution">
    <text evidence="3">The sequence shown here is derived from an EMBL/GenBank/DDBJ whole genome shotgun (WGS) entry which is preliminary data.</text>
</comment>
<dbReference type="SMART" id="SM00966">
    <property type="entry name" value="SpoVT_AbrB"/>
    <property type="match status" value="1"/>
</dbReference>
<evidence type="ECO:0000313" key="3">
    <source>
        <dbReference type="EMBL" id="ESS66961.1"/>
    </source>
</evidence>
<dbReference type="OrthoDB" id="9809003at2"/>
<dbReference type="Proteomes" id="UP000017842">
    <property type="component" value="Unassembled WGS sequence"/>
</dbReference>
<dbReference type="NCBIfam" id="TIGR01439">
    <property type="entry name" value="lp_hng_hel_AbrB"/>
    <property type="match status" value="1"/>
</dbReference>
<evidence type="ECO:0000259" key="2">
    <source>
        <dbReference type="PROSITE" id="PS51740"/>
    </source>
</evidence>
<dbReference type="RefSeq" id="WP_023496496.1">
    <property type="nucleotide sequence ID" value="NZ_AYLO01000159.1"/>
</dbReference>
<dbReference type="SUPFAM" id="SSF89447">
    <property type="entry name" value="AbrB/MazE/MraZ-like"/>
    <property type="match status" value="1"/>
</dbReference>
<name>V5DHS1_9GAMM</name>
<dbReference type="InterPro" id="IPR037914">
    <property type="entry name" value="SpoVT-AbrB_sf"/>
</dbReference>
<reference evidence="3 4" key="1">
    <citation type="journal article" date="2013" name="Genome Announc.">
        <title>Draft Genome Sequence of the Methanotrophic Gammaproteobacterium Methyloglobulus morosus DSM 22980 Strain KoM1.</title>
        <authorList>
            <person name="Poehlein A."/>
            <person name="Deutzmann J.S."/>
            <person name="Daniel R."/>
            <person name="Simeonova D.D."/>
        </authorList>
    </citation>
    <scope>NUCLEOTIDE SEQUENCE [LARGE SCALE GENOMIC DNA]</scope>
    <source>
        <strain evidence="3 4">KoM1</strain>
    </source>
</reference>
<dbReference type="EMBL" id="AYLO01000159">
    <property type="protein sequence ID" value="ESS66961.1"/>
    <property type="molecule type" value="Genomic_DNA"/>
</dbReference>
<dbReference type="eggNOG" id="COG2002">
    <property type="taxonomic scope" value="Bacteria"/>
</dbReference>
<organism evidence="3 4">
    <name type="scientific">Methyloglobulus morosus KoM1</name>
    <dbReference type="NCBI Taxonomy" id="1116472"/>
    <lineage>
        <taxon>Bacteria</taxon>
        <taxon>Pseudomonadati</taxon>
        <taxon>Pseudomonadota</taxon>
        <taxon>Gammaproteobacteria</taxon>
        <taxon>Methylococcales</taxon>
        <taxon>Methylococcaceae</taxon>
        <taxon>Methyloglobulus</taxon>
    </lineage>
</organism>
<dbReference type="InterPro" id="IPR007159">
    <property type="entry name" value="SpoVT-AbrB_dom"/>
</dbReference>
<dbReference type="Pfam" id="PF04014">
    <property type="entry name" value="MazE_antitoxin"/>
    <property type="match status" value="1"/>
</dbReference>
<feature type="domain" description="SpoVT-AbrB" evidence="2">
    <location>
        <begin position="3"/>
        <end position="48"/>
    </location>
</feature>
<keyword evidence="1" id="KW-0238">DNA-binding</keyword>
<sequence>MSLTTAQVSPGGRIVIPAEIRRKMGIDTGDQVILSYHDGELHISTRKQRLQQAKAIVKAATVPVSLADQLVEERRAEAND</sequence>
<dbReference type="AlphaFoldDB" id="V5DHS1"/>
<keyword evidence="4" id="KW-1185">Reference proteome</keyword>
<proteinExistence type="predicted"/>
<dbReference type="GO" id="GO:0003677">
    <property type="term" value="F:DNA binding"/>
    <property type="evidence" value="ECO:0007669"/>
    <property type="project" value="UniProtKB-UniRule"/>
</dbReference>
<dbReference type="PROSITE" id="PS51740">
    <property type="entry name" value="SPOVT_ABRB"/>
    <property type="match status" value="1"/>
</dbReference>
<protein>
    <submittedName>
        <fullName evidence="3">Transcriptional regulator AbrB family</fullName>
    </submittedName>
</protein>
<evidence type="ECO:0000256" key="1">
    <source>
        <dbReference type="PROSITE-ProRule" id="PRU01076"/>
    </source>
</evidence>
<accession>V5DHS1</accession>
<dbReference type="Gene3D" id="2.10.260.10">
    <property type="match status" value="1"/>
</dbReference>
<gene>
    <name evidence="3" type="ORF">MGMO_174c00270</name>
</gene>